<dbReference type="InterPro" id="IPR004843">
    <property type="entry name" value="Calcineurin-like_PHP"/>
</dbReference>
<dbReference type="SUPFAM" id="SSF56300">
    <property type="entry name" value="Metallo-dependent phosphatases"/>
    <property type="match status" value="1"/>
</dbReference>
<name>A0A1B1DWS3_9APIC</name>
<feature type="compositionally biased region" description="Basic and acidic residues" evidence="2">
    <location>
        <begin position="1483"/>
        <end position="1509"/>
    </location>
</feature>
<dbReference type="PANTHER" id="PTHR11668">
    <property type="entry name" value="SERINE/THREONINE PROTEIN PHOSPHATASE"/>
    <property type="match status" value="1"/>
</dbReference>
<comment type="similarity">
    <text evidence="1">Belongs to the PPP phosphatase family.</text>
</comment>
<dbReference type="PANTHER" id="PTHR11668:SF509">
    <property type="entry name" value="SERINE_THREONINE-PROTEIN PHOSPHATASE"/>
    <property type="match status" value="1"/>
</dbReference>
<dbReference type="SMART" id="SM00156">
    <property type="entry name" value="PP2Ac"/>
    <property type="match status" value="1"/>
</dbReference>
<dbReference type="Proteomes" id="UP000092716">
    <property type="component" value="Chromosome 6"/>
</dbReference>
<feature type="compositionally biased region" description="Acidic residues" evidence="2">
    <location>
        <begin position="801"/>
        <end position="811"/>
    </location>
</feature>
<dbReference type="RefSeq" id="XP_019913895.1">
    <property type="nucleotide sequence ID" value="XM_020058329.1"/>
</dbReference>
<feature type="compositionally biased region" description="Basic and acidic residues" evidence="2">
    <location>
        <begin position="1798"/>
        <end position="1810"/>
    </location>
</feature>
<sequence length="1861" mass="208900">MRNVAETGTNRPYVMRKDSLCDALPNHPYVTLPEQRYPVNTYARGYHGSTGGALLKGGTSNGSQAIPTAQINSLAALKMGKMGSHQMEWVRRSYGGSSQENLAGGSGSLLHLYENDKHWSDDRRFVNSSAEHSSGVHLPMVYHLSGEGNTTMGGRRVGLSARGEQPSVRSVSELAHHNQRFQKVKESHGGYFPRGMEHTKRAPLMNTHFLGSSEGSIRREVLPSWWDQRGVENPSGDGSNGYPLPGVQYNKVGLSPKGMTGVVLVPLNRETRNGFTKWDQNGKEVDAGLVHKWSSGQMSRTSEYSYKDVEPVTYGSCYPDDASVESLPRDCFPWGSNDGFLHGKGKNHCESGGQWYNQSAVRRLSGGSLQRGVTNSWDEGGYTDGLESLDSIRPEGVVVHSLGKPTDGVTSLANEEASREEDATHLSQCTYNKSDFTEWVSHNRLLKNIISSHNGDGNVEKNGLYSLLFDAYGKNKVTFRRYDQGGDNPSVEEQIGQVVQEIGKDKTEDKNKDTERKGRRSNAVVEKIIFLKYLFNQYAHTEYPNFISFKCFKKMFETYKNVFSSEKIILFIFNCLDRCRRYYVSESDFLIGMLACSPHMENDITKDTGRLRHQLIFRAYDLDRDGYWSREEVFVFLYHLYELSKRGKHVELKGNKKKMKKFVAAERDKLMNKHEKISYDHFYQLVLDGKVEGTENLLRSNCDVATVVKTYFLYTYSGGSIVITSVDAGDANTTNAASVPMDGGKCEQGEDSLDQVEGTQLKGDNTQKCISAEFSAESTTGDPNSEEHPHISATSNKGEDESPGSEGDPEELVQKKTVDVTSSSNSIQKEKSEEQVAEQQQEQSEEQPQGEGEAVVGEEPPCGHSNENPKGNDLNSAGKKDEEVVEGEEQKVEECVVPKGEVENSEANAQESVPPGEKPDKANLTENLPHFGGGQEEERSTRIHPERSWKSCVEKIKEIVKAYRKRYLTDRTRLFGLNQDIAFKIFTAFYKVSYKRKREKYIRQFDHLCTGACTYNDILLLCDEAVKVFKGEDSIEKVDLPCKVFGDLHGNIFDLLDFFNMYNWPLHGETNEWLTVEEVATTDGMSIPMGKPNETLPHMVRQDNDVKYVFLGNYINRGKHSLEVICLLLSLKVLFPKHIYLLRGNHEERLFNYVHGFYADIEKKMERNIRKAGLIRYQGEVIQAHAYELFNRINDALEFLPLSVLVGGNILCVHAGIGDSLDNVEDFADVHKPIVVPQFVDRTSNGAYERVQKIIIDTLWSDPINYDDEQDMLLLEKVKPGEDIIPSSRGNITLKFGQQRLSSFLKRNKLKMVIRGHECVQEGYRYGYNRRLLTLFSATNYCNRHGNDAANAFIVKRGKSIVIFNQILKCPQGGQLNHVEERATGPVESPHELNMNRNVHNDVAPSEVPPLGVDHCRSGSPFCKIDQIEDASTDRMGSQPKITMSKVPYNVRTIGGQEEEEAESEELPCRKVDEEVTPFDPNEEFKSNGDAVQRKDNFQSNHILKDSHPIVKRKLRDTRSNEDMNWGVAVQLEGREGANRKDGRDGDCDGGHFLSDDHNNISDDHSNGDGGDDHFEGGPLRKSVSTNGTFSSEEDLYGGCSHGSSGRNYTVEKLSSKQYHFKGEGLEKAQNKQKSKSHLGVDAYWEGEYLYEDYQQCLDNLSHGDALKNPPFDEPASSDEFPCEGETKQDSRVNTNAIIEKFFQNGGIGDHGIGVHIYSDHLEDKEVERGGNLNHSQCAKLTPLSKRTNGGNVLTGDGEDQWGKSGNCANLIDELMSKPMDYMMMPPDLGVVNRPKLRRDTHSKQSKEHGSATLRSLRSLKSENNTSEPLTKLQMQCLPPDPKPQTKISLQKIIDKLEDDV</sequence>
<feature type="domain" description="Serine/threonine specific protein phosphatases" evidence="3">
    <location>
        <begin position="1142"/>
        <end position="1147"/>
    </location>
</feature>
<dbReference type="OrthoDB" id="442428at2759"/>
<proteinExistence type="inferred from homology"/>
<feature type="region of interest" description="Disordered" evidence="2">
    <location>
        <begin position="1798"/>
        <end position="1846"/>
    </location>
</feature>
<dbReference type="GO" id="GO:0005737">
    <property type="term" value="C:cytoplasm"/>
    <property type="evidence" value="ECO:0007669"/>
    <property type="project" value="TreeGrafter"/>
</dbReference>
<dbReference type="VEuPathDB" id="PlasmoDB:PCOAH_00015200"/>
<organism evidence="4 5">
    <name type="scientific">Plasmodium coatneyi</name>
    <dbReference type="NCBI Taxonomy" id="208452"/>
    <lineage>
        <taxon>Eukaryota</taxon>
        <taxon>Sar</taxon>
        <taxon>Alveolata</taxon>
        <taxon>Apicomplexa</taxon>
        <taxon>Aconoidasida</taxon>
        <taxon>Haemosporida</taxon>
        <taxon>Plasmodiidae</taxon>
        <taxon>Plasmodium</taxon>
    </lineage>
</organism>
<reference evidence="5" key="1">
    <citation type="submission" date="2016-06" db="EMBL/GenBank/DDBJ databases">
        <title>First high quality genome sequence of Plasmodium coatneyi using continuous long reads from single molecule, real-time sequencing.</title>
        <authorList>
            <person name="Chien J.-T."/>
            <person name="Pakala S.B."/>
            <person name="Geraldo J.A."/>
            <person name="Lapp S.A."/>
            <person name="Barnwell J.W."/>
            <person name="Kissinger J.C."/>
            <person name="Galinski M.R."/>
            <person name="Humphrey J.C."/>
        </authorList>
    </citation>
    <scope>NUCLEOTIDE SEQUENCE [LARGE SCALE GENOMIC DNA]</scope>
    <source>
        <strain evidence="5">Hackeri</strain>
    </source>
</reference>
<dbReference type="InterPro" id="IPR011992">
    <property type="entry name" value="EF-hand-dom_pair"/>
</dbReference>
<dbReference type="Gene3D" id="3.60.21.10">
    <property type="match status" value="1"/>
</dbReference>
<dbReference type="PROSITE" id="PS00125">
    <property type="entry name" value="SER_THR_PHOSPHATASE"/>
    <property type="match status" value="1"/>
</dbReference>
<dbReference type="SUPFAM" id="SSF47473">
    <property type="entry name" value="EF-hand"/>
    <property type="match status" value="1"/>
</dbReference>
<feature type="compositionally biased region" description="Low complexity" evidence="2">
    <location>
        <begin position="837"/>
        <end position="860"/>
    </location>
</feature>
<dbReference type="GeneID" id="30908246"/>
<evidence type="ECO:0000256" key="1">
    <source>
        <dbReference type="RuleBase" id="RU004273"/>
    </source>
</evidence>
<dbReference type="GO" id="GO:0005634">
    <property type="term" value="C:nucleus"/>
    <property type="evidence" value="ECO:0007669"/>
    <property type="project" value="TreeGrafter"/>
</dbReference>
<dbReference type="Pfam" id="PF00149">
    <property type="entry name" value="Metallophos"/>
    <property type="match status" value="1"/>
</dbReference>
<evidence type="ECO:0000259" key="3">
    <source>
        <dbReference type="PROSITE" id="PS00125"/>
    </source>
</evidence>
<feature type="region of interest" description="Disordered" evidence="2">
    <location>
        <begin position="1537"/>
        <end position="1588"/>
    </location>
</feature>
<keyword evidence="5" id="KW-1185">Reference proteome</keyword>
<dbReference type="EC" id="3.1.3.16" evidence="1"/>
<keyword evidence="1" id="KW-0378">Hydrolase</keyword>
<protein>
    <recommendedName>
        <fullName evidence="1">Serine/threonine-protein phosphatase</fullName>
        <ecNumber evidence="1">3.1.3.16</ecNumber>
    </recommendedName>
</protein>
<dbReference type="InterPro" id="IPR050341">
    <property type="entry name" value="PP1_catalytic_subunit"/>
</dbReference>
<dbReference type="GO" id="GO:0004722">
    <property type="term" value="F:protein serine/threonine phosphatase activity"/>
    <property type="evidence" value="ECO:0007669"/>
    <property type="project" value="UniProtKB-EC"/>
</dbReference>
<dbReference type="Gene3D" id="1.10.238.10">
    <property type="entry name" value="EF-hand"/>
    <property type="match status" value="1"/>
</dbReference>
<dbReference type="KEGG" id="pcot:PCOAH_00015200"/>
<dbReference type="InterPro" id="IPR006186">
    <property type="entry name" value="Ser/Thr-sp_prot-phosphatase"/>
</dbReference>
<dbReference type="InterPro" id="IPR029052">
    <property type="entry name" value="Metallo-depent_PP-like"/>
</dbReference>
<feature type="compositionally biased region" description="Basic and acidic residues" evidence="2">
    <location>
        <begin position="1537"/>
        <end position="1576"/>
    </location>
</feature>
<evidence type="ECO:0000313" key="5">
    <source>
        <dbReference type="Proteomes" id="UP000092716"/>
    </source>
</evidence>
<dbReference type="EMBL" id="CP016244">
    <property type="protein sequence ID" value="ANQ07200.1"/>
    <property type="molecule type" value="Genomic_DNA"/>
</dbReference>
<feature type="compositionally biased region" description="Polar residues" evidence="2">
    <location>
        <begin position="865"/>
        <end position="875"/>
    </location>
</feature>
<evidence type="ECO:0000256" key="2">
    <source>
        <dbReference type="SAM" id="MobiDB-lite"/>
    </source>
</evidence>
<dbReference type="PRINTS" id="PR00114">
    <property type="entry name" value="STPHPHTASE"/>
</dbReference>
<gene>
    <name evidence="4" type="ORF">PCOAH_00015200</name>
</gene>
<feature type="compositionally biased region" description="Basic and acidic residues" evidence="2">
    <location>
        <begin position="878"/>
        <end position="902"/>
    </location>
</feature>
<feature type="region of interest" description="Disordered" evidence="2">
    <location>
        <begin position="776"/>
        <end position="943"/>
    </location>
</feature>
<comment type="catalytic activity">
    <reaction evidence="1">
        <text>O-phospho-L-threonyl-[protein] + H2O = L-threonyl-[protein] + phosphate</text>
        <dbReference type="Rhea" id="RHEA:47004"/>
        <dbReference type="Rhea" id="RHEA-COMP:11060"/>
        <dbReference type="Rhea" id="RHEA-COMP:11605"/>
        <dbReference type="ChEBI" id="CHEBI:15377"/>
        <dbReference type="ChEBI" id="CHEBI:30013"/>
        <dbReference type="ChEBI" id="CHEBI:43474"/>
        <dbReference type="ChEBI" id="CHEBI:61977"/>
        <dbReference type="EC" id="3.1.3.16"/>
    </reaction>
</comment>
<feature type="region of interest" description="Disordered" evidence="2">
    <location>
        <begin position="1479"/>
        <end position="1516"/>
    </location>
</feature>
<accession>A0A1B1DWS3</accession>
<evidence type="ECO:0000313" key="4">
    <source>
        <dbReference type="EMBL" id="ANQ07200.1"/>
    </source>
</evidence>